<feature type="domain" description="MmeI-like DNA-methyltransferase" evidence="5">
    <location>
        <begin position="2"/>
        <end position="245"/>
    </location>
</feature>
<dbReference type="GO" id="GO:0009007">
    <property type="term" value="F:site-specific DNA-methyltransferase (adenine-specific) activity"/>
    <property type="evidence" value="ECO:0007669"/>
    <property type="project" value="UniProtKB-EC"/>
</dbReference>
<evidence type="ECO:0000256" key="2">
    <source>
        <dbReference type="ARBA" id="ARBA00022603"/>
    </source>
</evidence>
<keyword evidence="3" id="KW-0808">Transferase</keyword>
<reference evidence="6 7" key="1">
    <citation type="submission" date="2012-08" db="EMBL/GenBank/DDBJ databases">
        <title>The Genome Sequence of Turicella otitidis ATCC 51513.</title>
        <authorList>
            <consortium name="The Broad Institute Genome Sequencing Platform"/>
            <person name="Earl A."/>
            <person name="Ward D."/>
            <person name="Feldgarden M."/>
            <person name="Gevers D."/>
            <person name="Huys G."/>
            <person name="Walker B."/>
            <person name="Young S.K."/>
            <person name="Zeng Q."/>
            <person name="Gargeya S."/>
            <person name="Fitzgerald M."/>
            <person name="Haas B."/>
            <person name="Abouelleil A."/>
            <person name="Alvarado L."/>
            <person name="Arachchi H.M."/>
            <person name="Berlin A.M."/>
            <person name="Chapman S.B."/>
            <person name="Goldberg J."/>
            <person name="Griggs A."/>
            <person name="Gujja S."/>
            <person name="Hansen M."/>
            <person name="Howarth C."/>
            <person name="Imamovic A."/>
            <person name="Larimer J."/>
            <person name="McCowen C."/>
            <person name="Montmayeur A."/>
            <person name="Murphy C."/>
            <person name="Neiman D."/>
            <person name="Pearson M."/>
            <person name="Priest M."/>
            <person name="Roberts A."/>
            <person name="Saif S."/>
            <person name="Shea T."/>
            <person name="Sisk P."/>
            <person name="Sykes S."/>
            <person name="Wortman J."/>
            <person name="Nusbaum C."/>
            <person name="Birren B."/>
        </authorList>
    </citation>
    <scope>NUCLEOTIDE SEQUENCE [LARGE SCALE GENOMIC DNA]</scope>
    <source>
        <strain evidence="6 7">ATCC 51513</strain>
    </source>
</reference>
<dbReference type="Gene3D" id="3.40.50.150">
    <property type="entry name" value="Vaccinia Virus protein VP39"/>
    <property type="match status" value="1"/>
</dbReference>
<dbReference type="PANTHER" id="PTHR33841">
    <property type="entry name" value="DNA METHYLTRANSFERASE YEEA-RELATED"/>
    <property type="match status" value="1"/>
</dbReference>
<dbReference type="AlphaFoldDB" id="K0YDR0"/>
<keyword evidence="2" id="KW-0489">Methyltransferase</keyword>
<dbReference type="Pfam" id="PF20473">
    <property type="entry name" value="MmeI_Mtase"/>
    <property type="match status" value="1"/>
</dbReference>
<proteinExistence type="predicted"/>
<comment type="caution">
    <text evidence="6">The sequence shown here is derived from an EMBL/GenBank/DDBJ whole genome shotgun (WGS) entry which is preliminary data.</text>
</comment>
<protein>
    <recommendedName>
        <fullName evidence="1">site-specific DNA-methyltransferase (adenine-specific)</fullName>
        <ecNumber evidence="1">2.1.1.72</ecNumber>
    </recommendedName>
</protein>
<dbReference type="Proteomes" id="UP000006078">
    <property type="component" value="Unassembled WGS sequence"/>
</dbReference>
<dbReference type="InterPro" id="IPR050953">
    <property type="entry name" value="N4_N6_ade-DNA_methylase"/>
</dbReference>
<name>K0YDR0_9CORY</name>
<evidence type="ECO:0000256" key="1">
    <source>
        <dbReference type="ARBA" id="ARBA00011900"/>
    </source>
</evidence>
<dbReference type="EC" id="2.1.1.72" evidence="1"/>
<evidence type="ECO:0000313" key="7">
    <source>
        <dbReference type="Proteomes" id="UP000006078"/>
    </source>
</evidence>
<evidence type="ECO:0000256" key="3">
    <source>
        <dbReference type="ARBA" id="ARBA00022679"/>
    </source>
</evidence>
<dbReference type="EMBL" id="AHAE01000083">
    <property type="protein sequence ID" value="EJZ81293.1"/>
    <property type="molecule type" value="Genomic_DNA"/>
</dbReference>
<dbReference type="SUPFAM" id="SSF53335">
    <property type="entry name" value="S-adenosyl-L-methionine-dependent methyltransferases"/>
    <property type="match status" value="1"/>
</dbReference>
<dbReference type="GO" id="GO:0032259">
    <property type="term" value="P:methylation"/>
    <property type="evidence" value="ECO:0007669"/>
    <property type="project" value="UniProtKB-KW"/>
</dbReference>
<dbReference type="InterPro" id="IPR046816">
    <property type="entry name" value="MmeI_Mtase"/>
</dbReference>
<keyword evidence="7" id="KW-1185">Reference proteome</keyword>
<organism evidence="6 7">
    <name type="scientific">Corynebacterium otitidis ATCC 51513</name>
    <dbReference type="NCBI Taxonomy" id="883169"/>
    <lineage>
        <taxon>Bacteria</taxon>
        <taxon>Bacillati</taxon>
        <taxon>Actinomycetota</taxon>
        <taxon>Actinomycetes</taxon>
        <taxon>Mycobacteriales</taxon>
        <taxon>Corynebacteriaceae</taxon>
        <taxon>Corynebacterium</taxon>
    </lineage>
</organism>
<dbReference type="HOGENOM" id="CLU_701957_0_0_11"/>
<accession>K0YDR0</accession>
<comment type="catalytic activity">
    <reaction evidence="4">
        <text>a 2'-deoxyadenosine in DNA + S-adenosyl-L-methionine = an N(6)-methyl-2'-deoxyadenosine in DNA + S-adenosyl-L-homocysteine + H(+)</text>
        <dbReference type="Rhea" id="RHEA:15197"/>
        <dbReference type="Rhea" id="RHEA-COMP:12418"/>
        <dbReference type="Rhea" id="RHEA-COMP:12419"/>
        <dbReference type="ChEBI" id="CHEBI:15378"/>
        <dbReference type="ChEBI" id="CHEBI:57856"/>
        <dbReference type="ChEBI" id="CHEBI:59789"/>
        <dbReference type="ChEBI" id="CHEBI:90615"/>
        <dbReference type="ChEBI" id="CHEBI:90616"/>
        <dbReference type="EC" id="2.1.1.72"/>
    </reaction>
</comment>
<dbReference type="eggNOG" id="COG1002">
    <property type="taxonomic scope" value="Bacteria"/>
</dbReference>
<sequence length="393" mass="43408">MLDSACGSGNFLTETYLSLRKIENIILAQLNDDQQALGFEDVGISPVKVSLDQFYGLEINDFAVRVASTALWIAELQANAETAAIVTRTIEDLPLRESAHIRQANALTTDWTEVLDPGRCSYVLGNPPFLGARNQGGSQKPDLTAALAEAGATKNVGNIDYVGGWYAKAARYSVGTDMRCAFVSTNSIVQGEQVANLWYPLSQLGVHIDFAHDTFRWSNESTSQAHVFCVIVGFSHGDRKPKTLFHHEGPDAPAEKRVTEQLNYYLAPAKNTFVRSRTKPLSDVPNIGIGNKPVDGGIIYSRPRRCANLLRANLGRRNTSVLGLDRKNLSKAGSCGVSTWGRQSLGISINFRLLWIALELFVIFGSLEIVPQRKKSPIGRLNSMWRRFLRELR</sequence>
<evidence type="ECO:0000256" key="4">
    <source>
        <dbReference type="ARBA" id="ARBA00047942"/>
    </source>
</evidence>
<dbReference type="InterPro" id="IPR029063">
    <property type="entry name" value="SAM-dependent_MTases_sf"/>
</dbReference>
<evidence type="ECO:0000259" key="5">
    <source>
        <dbReference type="Pfam" id="PF20473"/>
    </source>
</evidence>
<dbReference type="PATRIC" id="fig|883169.3.peg.1711"/>
<evidence type="ECO:0000313" key="6">
    <source>
        <dbReference type="EMBL" id="EJZ81293.1"/>
    </source>
</evidence>
<dbReference type="PANTHER" id="PTHR33841:SF1">
    <property type="entry name" value="DNA METHYLTRANSFERASE A"/>
    <property type="match status" value="1"/>
</dbReference>
<gene>
    <name evidence="6" type="ORF">HMPREF9719_01772</name>
</gene>